<reference evidence="4" key="1">
    <citation type="submission" date="2021-02" db="EMBL/GenBank/DDBJ databases">
        <authorList>
            <person name="Nowell W R."/>
        </authorList>
    </citation>
    <scope>NUCLEOTIDE SEQUENCE</scope>
</reference>
<evidence type="ECO:0000259" key="2">
    <source>
        <dbReference type="PROSITE" id="PS00022"/>
    </source>
</evidence>
<dbReference type="SUPFAM" id="SSF52047">
    <property type="entry name" value="RNI-like"/>
    <property type="match status" value="1"/>
</dbReference>
<organism evidence="4 5">
    <name type="scientific">Adineta steineri</name>
    <dbReference type="NCBI Taxonomy" id="433720"/>
    <lineage>
        <taxon>Eukaryota</taxon>
        <taxon>Metazoa</taxon>
        <taxon>Spiralia</taxon>
        <taxon>Gnathifera</taxon>
        <taxon>Rotifera</taxon>
        <taxon>Eurotatoria</taxon>
        <taxon>Bdelloidea</taxon>
        <taxon>Adinetida</taxon>
        <taxon>Adinetidae</taxon>
        <taxon>Adineta</taxon>
    </lineage>
</organism>
<evidence type="ECO:0000259" key="3">
    <source>
        <dbReference type="PROSITE" id="PS01186"/>
    </source>
</evidence>
<dbReference type="Proteomes" id="UP000663832">
    <property type="component" value="Unassembled WGS sequence"/>
</dbReference>
<evidence type="ECO:0000313" key="4">
    <source>
        <dbReference type="EMBL" id="CAF1473317.1"/>
    </source>
</evidence>
<dbReference type="InterPro" id="IPR052201">
    <property type="entry name" value="LRR-containing_regulator"/>
</dbReference>
<dbReference type="InterPro" id="IPR001611">
    <property type="entry name" value="Leu-rich_rpt"/>
</dbReference>
<accession>A0A815R7S2</accession>
<evidence type="ECO:0000256" key="1">
    <source>
        <dbReference type="ARBA" id="ARBA00022737"/>
    </source>
</evidence>
<dbReference type="PANTHER" id="PTHR24111">
    <property type="entry name" value="LEUCINE-RICH REPEAT-CONTAINING PROTEIN 34"/>
    <property type="match status" value="1"/>
</dbReference>
<name>A0A815R7S2_9BILA</name>
<keyword evidence="1" id="KW-0677">Repeat</keyword>
<dbReference type="Gene3D" id="2.10.25.10">
    <property type="entry name" value="Laminin"/>
    <property type="match status" value="1"/>
</dbReference>
<keyword evidence="5" id="KW-1185">Reference proteome</keyword>
<dbReference type="OrthoDB" id="9989822at2759"/>
<dbReference type="Pfam" id="PF13516">
    <property type="entry name" value="LRR_6"/>
    <property type="match status" value="9"/>
</dbReference>
<dbReference type="InterPro" id="IPR032675">
    <property type="entry name" value="LRR_dom_sf"/>
</dbReference>
<proteinExistence type="predicted"/>
<protein>
    <recommendedName>
        <fullName evidence="2 3">EGF-like domain-containing protein</fullName>
    </recommendedName>
</protein>
<dbReference type="Gene3D" id="3.80.10.10">
    <property type="entry name" value="Ribonuclease Inhibitor"/>
    <property type="match status" value="3"/>
</dbReference>
<dbReference type="EMBL" id="CAJNOM010000502">
    <property type="protein sequence ID" value="CAF1473317.1"/>
    <property type="molecule type" value="Genomic_DNA"/>
</dbReference>
<dbReference type="Pfam" id="PF00008">
    <property type="entry name" value="EGF"/>
    <property type="match status" value="1"/>
</dbReference>
<dbReference type="InterPro" id="IPR000742">
    <property type="entry name" value="EGF"/>
</dbReference>
<dbReference type="PROSITE" id="PS00022">
    <property type="entry name" value="EGF_1"/>
    <property type="match status" value="1"/>
</dbReference>
<comment type="caution">
    <text evidence="4">The sequence shown here is derived from an EMBL/GenBank/DDBJ whole genome shotgun (WGS) entry which is preliminary data.</text>
</comment>
<sequence length="628" mass="70976">MANQTVANILTLPTLITLKLKYNQIGDVGAQYLGHGLQHNTTLTTLNLEYNHVGDVGAQHLCHALQHNTTLTTLELSENGIYDVGAQHLGHALQHNTTLITLNLHGNGIGNVGAQYLGHGSQHNTTLITLNLHGNGIGNVGAQHLGHALQHNTTLTTLSLGYNQIEAVGTKHLGHALEHNTVLTSLNLARNQIGAVGAQHLGRALEHNTSLVTLDLWNNQIGHVGAQSLANCLKYNTTLIKLNLRDNRIGHVGAQHLGHALRHNIIPWLHKSKCSMYNSLYVILILIIKIYNISTHISNPSRYCLVHLRHHQPSIGHYLLDIDHSINNEQACEQRCSIDHLCSTATFNRQSHRCHLFQHREKHSRSKPYRSNHIFSTFSNCLGKFSLSNNKQIQVSNVHCNYDVLPWQHAQTSMIFKSYTLIGISHLPCQELCSSIRYCAGMQYQLRGSHRNQCQLLRSTKPWDLSPSKTWTVFAKRSCHIQINENNNFLDQDHKPLCNFKDFGQGQHKHSKEIIHAFSHISEIQCQYLCSRMGIEFIERRSQCILLSPNFLQNDGSINVKYHRRHHIYLKMSCHVSKCSTNDIDCGCQQNPCHHGTCLSRQREGYQYMFCQCYHGFTGDLCDREIIV</sequence>
<dbReference type="AlphaFoldDB" id="A0A815R7S2"/>
<evidence type="ECO:0000313" key="5">
    <source>
        <dbReference type="Proteomes" id="UP000663832"/>
    </source>
</evidence>
<dbReference type="PANTHER" id="PTHR24111:SF0">
    <property type="entry name" value="LEUCINE-RICH REPEAT-CONTAINING PROTEIN"/>
    <property type="match status" value="1"/>
</dbReference>
<dbReference type="SMART" id="SM00368">
    <property type="entry name" value="LRR_RI"/>
    <property type="match status" value="9"/>
</dbReference>
<gene>
    <name evidence="4" type="ORF">QVE165_LOCUS41745</name>
</gene>
<dbReference type="Pfam" id="PF00024">
    <property type="entry name" value="PAN_1"/>
    <property type="match status" value="1"/>
</dbReference>
<feature type="domain" description="EGF-like" evidence="2 3">
    <location>
        <begin position="611"/>
        <end position="622"/>
    </location>
</feature>
<dbReference type="PROSITE" id="PS01186">
    <property type="entry name" value="EGF_2"/>
    <property type="match status" value="1"/>
</dbReference>
<dbReference type="InterPro" id="IPR003609">
    <property type="entry name" value="Pan_app"/>
</dbReference>